<dbReference type="OrthoDB" id="205749at2157"/>
<dbReference type="Pfam" id="PF14347">
    <property type="entry name" value="DUF4399"/>
    <property type="match status" value="1"/>
</dbReference>
<dbReference type="EMBL" id="AOHX01000026">
    <property type="protein sequence ID" value="ELY47594.1"/>
    <property type="molecule type" value="Genomic_DNA"/>
</dbReference>
<keyword evidence="4" id="KW-1185">Reference proteome</keyword>
<dbReference type="PROSITE" id="PS51257">
    <property type="entry name" value="PROKAR_LIPOPROTEIN"/>
    <property type="match status" value="1"/>
</dbReference>
<dbReference type="AlphaFoldDB" id="L9WDR3"/>
<feature type="compositionally biased region" description="Acidic residues" evidence="1">
    <location>
        <begin position="29"/>
        <end position="58"/>
    </location>
</feature>
<evidence type="ECO:0000259" key="2">
    <source>
        <dbReference type="Pfam" id="PF14347"/>
    </source>
</evidence>
<gene>
    <name evidence="3" type="ORF">C495_05022</name>
</gene>
<feature type="region of interest" description="Disordered" evidence="1">
    <location>
        <begin position="26"/>
        <end position="59"/>
    </location>
</feature>
<dbReference type="eggNOG" id="arCOG02921">
    <property type="taxonomic scope" value="Archaea"/>
</dbReference>
<dbReference type="Proteomes" id="UP000011661">
    <property type="component" value="Unassembled WGS sequence"/>
</dbReference>
<sequence>MGIEKPTYTRRTFGSLAVLGAISVSGCLGEDDPEDGTNDDVENGEEDDEQVTVEDQPDDAAAMFVTPEDGDTVDSPVEIEGEAEGIELAPAGEAVEGEGHLHVLVDQDCLEEGETFPGPSDEAEEDGFYHWGDGQSEGEIELEPGEYDLCLQLADGPHRAFGEPDEISITVEE</sequence>
<dbReference type="STRING" id="1230460.C495_05022"/>
<organism evidence="3 4">
    <name type="scientific">Natronorubrum sulfidifaciens JCM 14089</name>
    <dbReference type="NCBI Taxonomy" id="1230460"/>
    <lineage>
        <taxon>Archaea</taxon>
        <taxon>Methanobacteriati</taxon>
        <taxon>Methanobacteriota</taxon>
        <taxon>Stenosarchaea group</taxon>
        <taxon>Halobacteria</taxon>
        <taxon>Halobacteriales</taxon>
        <taxon>Natrialbaceae</taxon>
        <taxon>Natronorubrum</taxon>
    </lineage>
</organism>
<protein>
    <recommendedName>
        <fullName evidence="2">DUF4399 domain-containing protein</fullName>
    </recommendedName>
</protein>
<dbReference type="PATRIC" id="fig|1230460.4.peg.1016"/>
<comment type="caution">
    <text evidence="3">The sequence shown here is derived from an EMBL/GenBank/DDBJ whole genome shotgun (WGS) entry which is preliminary data.</text>
</comment>
<reference evidence="3 4" key="1">
    <citation type="journal article" date="2014" name="PLoS Genet.">
        <title>Phylogenetically driven sequencing of extremely halophilic archaea reveals strategies for static and dynamic osmo-response.</title>
        <authorList>
            <person name="Becker E.A."/>
            <person name="Seitzer P.M."/>
            <person name="Tritt A."/>
            <person name="Larsen D."/>
            <person name="Krusor M."/>
            <person name="Yao A.I."/>
            <person name="Wu D."/>
            <person name="Madern D."/>
            <person name="Eisen J.A."/>
            <person name="Darling A.E."/>
            <person name="Facciotti M.T."/>
        </authorList>
    </citation>
    <scope>NUCLEOTIDE SEQUENCE [LARGE SCALE GENOMIC DNA]</scope>
    <source>
        <strain evidence="3 4">JCM 14089</strain>
    </source>
</reference>
<evidence type="ECO:0000313" key="3">
    <source>
        <dbReference type="EMBL" id="ELY47594.1"/>
    </source>
</evidence>
<dbReference type="InterPro" id="IPR025512">
    <property type="entry name" value="DUF4399"/>
</dbReference>
<dbReference type="RefSeq" id="WP_008160583.1">
    <property type="nucleotide sequence ID" value="NZ_AOHX01000026.1"/>
</dbReference>
<feature type="domain" description="DUF4399" evidence="2">
    <location>
        <begin position="82"/>
        <end position="172"/>
    </location>
</feature>
<evidence type="ECO:0000256" key="1">
    <source>
        <dbReference type="SAM" id="MobiDB-lite"/>
    </source>
</evidence>
<proteinExistence type="predicted"/>
<evidence type="ECO:0000313" key="4">
    <source>
        <dbReference type="Proteomes" id="UP000011661"/>
    </source>
</evidence>
<name>L9WDR3_9EURY</name>
<accession>L9WDR3</accession>